<dbReference type="GO" id="GO:0005096">
    <property type="term" value="F:GTPase activator activity"/>
    <property type="evidence" value="ECO:0007669"/>
    <property type="project" value="TreeGrafter"/>
</dbReference>
<evidence type="ECO:0008006" key="2">
    <source>
        <dbReference type="Google" id="ProtNLM"/>
    </source>
</evidence>
<gene>
    <name evidence="1" type="ORF">SVIM_LOCUS259669</name>
</gene>
<dbReference type="PANTHER" id="PTHR10241:SF27">
    <property type="entry name" value="TRANSDUCIN_WD40 REPEAT-LIKE SUPERFAMILY PROTEIN"/>
    <property type="match status" value="1"/>
</dbReference>
<accession>A0A6N2LQR0</accession>
<dbReference type="GO" id="GO:0005886">
    <property type="term" value="C:plasma membrane"/>
    <property type="evidence" value="ECO:0007669"/>
    <property type="project" value="TreeGrafter"/>
</dbReference>
<sequence length="190" mass="20952">MFVKKLVEKASMKKPGGTSDGLKPSDVEPRLVFHYGIPHGATKFAYDTIQKILAISTQDGRIKLYGRDNTQALLESPEAVPSKFLQFIQNKGILVNVWDLDRKVLSSVHVSIEDITSFTVMQSNLYIYVGDYLGNVSVLKLDQESCLFERMKYTIPLSASHGSPAEVSGDTAVLHTLPQPAAESKSSYSI</sequence>
<dbReference type="PANTHER" id="PTHR10241">
    <property type="entry name" value="LETHAL 2 GIANT LARVAE PROTEIN"/>
    <property type="match status" value="1"/>
</dbReference>
<dbReference type="GO" id="GO:0005737">
    <property type="term" value="C:cytoplasm"/>
    <property type="evidence" value="ECO:0007669"/>
    <property type="project" value="TreeGrafter"/>
</dbReference>
<dbReference type="GO" id="GO:0006893">
    <property type="term" value="P:Golgi to plasma membrane transport"/>
    <property type="evidence" value="ECO:0007669"/>
    <property type="project" value="TreeGrafter"/>
</dbReference>
<dbReference type="GO" id="GO:0006887">
    <property type="term" value="P:exocytosis"/>
    <property type="evidence" value="ECO:0007669"/>
    <property type="project" value="TreeGrafter"/>
</dbReference>
<dbReference type="GO" id="GO:0045159">
    <property type="term" value="F:myosin II binding"/>
    <property type="evidence" value="ECO:0007669"/>
    <property type="project" value="TreeGrafter"/>
</dbReference>
<dbReference type="GO" id="GO:0019905">
    <property type="term" value="F:syntaxin binding"/>
    <property type="evidence" value="ECO:0007669"/>
    <property type="project" value="TreeGrafter"/>
</dbReference>
<protein>
    <recommendedName>
        <fullName evidence="2">Lethal giant larvae (Lgl)-like C-terminal domain-containing protein</fullName>
    </recommendedName>
</protein>
<reference evidence="1" key="1">
    <citation type="submission" date="2019-03" db="EMBL/GenBank/DDBJ databases">
        <authorList>
            <person name="Mank J."/>
            <person name="Almeida P."/>
        </authorList>
    </citation>
    <scope>NUCLEOTIDE SEQUENCE</scope>
    <source>
        <strain evidence="1">78183</strain>
    </source>
</reference>
<organism evidence="1">
    <name type="scientific">Salix viminalis</name>
    <name type="common">Common osier</name>
    <name type="synonym">Basket willow</name>
    <dbReference type="NCBI Taxonomy" id="40686"/>
    <lineage>
        <taxon>Eukaryota</taxon>
        <taxon>Viridiplantae</taxon>
        <taxon>Streptophyta</taxon>
        <taxon>Embryophyta</taxon>
        <taxon>Tracheophyta</taxon>
        <taxon>Spermatophyta</taxon>
        <taxon>Magnoliopsida</taxon>
        <taxon>eudicotyledons</taxon>
        <taxon>Gunneridae</taxon>
        <taxon>Pentapetalae</taxon>
        <taxon>rosids</taxon>
        <taxon>fabids</taxon>
        <taxon>Malpighiales</taxon>
        <taxon>Salicaceae</taxon>
        <taxon>Saliceae</taxon>
        <taxon>Salix</taxon>
    </lineage>
</organism>
<dbReference type="AlphaFoldDB" id="A0A6N2LQR0"/>
<dbReference type="SUPFAM" id="SSF101908">
    <property type="entry name" value="Putative isomerase YbhE"/>
    <property type="match status" value="1"/>
</dbReference>
<name>A0A6N2LQR0_SALVM</name>
<proteinExistence type="predicted"/>
<dbReference type="EMBL" id="CAADRP010001588">
    <property type="protein sequence ID" value="VFU42758.1"/>
    <property type="molecule type" value="Genomic_DNA"/>
</dbReference>
<evidence type="ECO:0000313" key="1">
    <source>
        <dbReference type="EMBL" id="VFU42758.1"/>
    </source>
</evidence>